<organism evidence="2">
    <name type="scientific">Siphoviridae sp. ctjdk2</name>
    <dbReference type="NCBI Taxonomy" id="2825635"/>
    <lineage>
        <taxon>Viruses</taxon>
        <taxon>Duplodnaviria</taxon>
        <taxon>Heunggongvirae</taxon>
        <taxon>Uroviricota</taxon>
        <taxon>Caudoviricetes</taxon>
    </lineage>
</organism>
<feature type="compositionally biased region" description="Basic and acidic residues" evidence="1">
    <location>
        <begin position="107"/>
        <end position="117"/>
    </location>
</feature>
<proteinExistence type="predicted"/>
<name>A0A8S5UL19_9CAUD</name>
<sequence>MDELLLNFLGREREKTVRIGERTCAMRLLSARETLSLRREIAQLDCADEEERALRANAALLKRSLTEGGEAAFASAEDVENALSVGEINELVRCYALLDGAENPSSEDGREKVETLKKAWSTRPTNG</sequence>
<reference evidence="2" key="1">
    <citation type="journal article" date="2021" name="Proc. Natl. Acad. Sci. U.S.A.">
        <title>A Catalog of Tens of Thousands of Viruses from Human Metagenomes Reveals Hidden Associations with Chronic Diseases.</title>
        <authorList>
            <person name="Tisza M.J."/>
            <person name="Buck C.B."/>
        </authorList>
    </citation>
    <scope>NUCLEOTIDE SEQUENCE</scope>
    <source>
        <strain evidence="2">Ctjdk2</strain>
    </source>
</reference>
<dbReference type="EMBL" id="BK016103">
    <property type="protein sequence ID" value="DAF95116.1"/>
    <property type="molecule type" value="Genomic_DNA"/>
</dbReference>
<protein>
    <submittedName>
        <fullName evidence="2">Uncharacterized protein</fullName>
    </submittedName>
</protein>
<evidence type="ECO:0000256" key="1">
    <source>
        <dbReference type="SAM" id="MobiDB-lite"/>
    </source>
</evidence>
<accession>A0A8S5UL19</accession>
<evidence type="ECO:0000313" key="2">
    <source>
        <dbReference type="EMBL" id="DAF95116.1"/>
    </source>
</evidence>
<feature type="region of interest" description="Disordered" evidence="1">
    <location>
        <begin position="102"/>
        <end position="127"/>
    </location>
</feature>